<dbReference type="PANTHER" id="PTHR45779">
    <property type="entry name" value="PEPTIDYLPROLYL ISOMERASE"/>
    <property type="match status" value="1"/>
</dbReference>
<accession>A0A840YT15</accession>
<dbReference type="Proteomes" id="UP000527143">
    <property type="component" value="Unassembled WGS sequence"/>
</dbReference>
<gene>
    <name evidence="8" type="ORF">FHT02_004112</name>
</gene>
<dbReference type="InterPro" id="IPR001179">
    <property type="entry name" value="PPIase_FKBP_dom"/>
</dbReference>
<evidence type="ECO:0000313" key="8">
    <source>
        <dbReference type="EMBL" id="MBB5712851.1"/>
    </source>
</evidence>
<organism evidence="8 9">
    <name type="scientific">Sphingomonas xinjiangensis</name>
    <dbReference type="NCBI Taxonomy" id="643568"/>
    <lineage>
        <taxon>Bacteria</taxon>
        <taxon>Pseudomonadati</taxon>
        <taxon>Pseudomonadota</taxon>
        <taxon>Alphaproteobacteria</taxon>
        <taxon>Sphingomonadales</taxon>
        <taxon>Sphingomonadaceae</taxon>
        <taxon>Sphingomonas</taxon>
    </lineage>
</organism>
<dbReference type="EMBL" id="JACIJF010000027">
    <property type="protein sequence ID" value="MBB5712851.1"/>
    <property type="molecule type" value="Genomic_DNA"/>
</dbReference>
<dbReference type="GO" id="GO:0003755">
    <property type="term" value="F:peptidyl-prolyl cis-trans isomerase activity"/>
    <property type="evidence" value="ECO:0007669"/>
    <property type="project" value="UniProtKB-UniRule"/>
</dbReference>
<dbReference type="InterPro" id="IPR046357">
    <property type="entry name" value="PPIase_dom_sf"/>
</dbReference>
<keyword evidence="2 4" id="KW-0697">Rotamase</keyword>
<name>A0A840YT15_9SPHN</name>
<feature type="signal peptide" evidence="6">
    <location>
        <begin position="1"/>
        <end position="22"/>
    </location>
</feature>
<comment type="catalytic activity">
    <reaction evidence="1 4 5">
        <text>[protein]-peptidylproline (omega=180) = [protein]-peptidylproline (omega=0)</text>
        <dbReference type="Rhea" id="RHEA:16237"/>
        <dbReference type="Rhea" id="RHEA-COMP:10747"/>
        <dbReference type="Rhea" id="RHEA-COMP:10748"/>
        <dbReference type="ChEBI" id="CHEBI:83833"/>
        <dbReference type="ChEBI" id="CHEBI:83834"/>
        <dbReference type="EC" id="5.2.1.8"/>
    </reaction>
</comment>
<dbReference type="PANTHER" id="PTHR45779:SF7">
    <property type="entry name" value="PEPTIDYLPROLYL ISOMERASE"/>
    <property type="match status" value="1"/>
</dbReference>
<dbReference type="RefSeq" id="WP_343057013.1">
    <property type="nucleotide sequence ID" value="NZ_JACIJF010000027.1"/>
</dbReference>
<dbReference type="SUPFAM" id="SSF54534">
    <property type="entry name" value="FKBP-like"/>
    <property type="match status" value="1"/>
</dbReference>
<dbReference type="Pfam" id="PF00254">
    <property type="entry name" value="FKBP_C"/>
    <property type="match status" value="1"/>
</dbReference>
<evidence type="ECO:0000259" key="7">
    <source>
        <dbReference type="PROSITE" id="PS50059"/>
    </source>
</evidence>
<protein>
    <recommendedName>
        <fullName evidence="5">Peptidyl-prolyl cis-trans isomerase</fullName>
        <ecNumber evidence="5">5.2.1.8</ecNumber>
    </recommendedName>
</protein>
<keyword evidence="9" id="KW-1185">Reference proteome</keyword>
<evidence type="ECO:0000256" key="4">
    <source>
        <dbReference type="PROSITE-ProRule" id="PRU00277"/>
    </source>
</evidence>
<dbReference type="Gene3D" id="3.10.50.40">
    <property type="match status" value="1"/>
</dbReference>
<evidence type="ECO:0000256" key="6">
    <source>
        <dbReference type="SAM" id="SignalP"/>
    </source>
</evidence>
<reference evidence="8 9" key="1">
    <citation type="submission" date="2020-08" db="EMBL/GenBank/DDBJ databases">
        <title>Genomic Encyclopedia of Type Strains, Phase IV (KMG-IV): sequencing the most valuable type-strain genomes for metagenomic binning, comparative biology and taxonomic classification.</title>
        <authorList>
            <person name="Goeker M."/>
        </authorList>
    </citation>
    <scope>NUCLEOTIDE SEQUENCE [LARGE SCALE GENOMIC DNA]</scope>
    <source>
        <strain evidence="8 9">DSM 26736</strain>
    </source>
</reference>
<dbReference type="AlphaFoldDB" id="A0A840YT15"/>
<evidence type="ECO:0000256" key="3">
    <source>
        <dbReference type="ARBA" id="ARBA00023235"/>
    </source>
</evidence>
<keyword evidence="3 4" id="KW-0413">Isomerase</keyword>
<feature type="chain" id="PRO_5032772458" description="Peptidyl-prolyl cis-trans isomerase" evidence="6">
    <location>
        <begin position="23"/>
        <end position="163"/>
    </location>
</feature>
<dbReference type="EC" id="5.2.1.8" evidence="5"/>
<evidence type="ECO:0000256" key="1">
    <source>
        <dbReference type="ARBA" id="ARBA00000971"/>
    </source>
</evidence>
<feature type="domain" description="PPIase FKBP-type" evidence="7">
    <location>
        <begin position="76"/>
        <end position="161"/>
    </location>
</feature>
<sequence length="163" mass="17138">MKKPWLVVLGVFGLGAAGFAVAQTDEQGPSQDAAWHNRQSLALAQLKASDGWQSLPGNLRWRRIKGTGTGAHPVVEDTVTIHYAGTLVDGTEFDSSYARNEPATFPLGALIPAWQMAVPMMGVGDTIEIASPSDLAYGPVGKGPIPGGATLLFKIELLGIEGK</sequence>
<evidence type="ECO:0000256" key="2">
    <source>
        <dbReference type="ARBA" id="ARBA00023110"/>
    </source>
</evidence>
<dbReference type="InterPro" id="IPR044609">
    <property type="entry name" value="FKBP2/11"/>
</dbReference>
<comment type="similarity">
    <text evidence="5">Belongs to the FKBP-type PPIase family.</text>
</comment>
<dbReference type="PROSITE" id="PS50059">
    <property type="entry name" value="FKBP_PPIASE"/>
    <property type="match status" value="1"/>
</dbReference>
<evidence type="ECO:0000256" key="5">
    <source>
        <dbReference type="RuleBase" id="RU003915"/>
    </source>
</evidence>
<keyword evidence="6" id="KW-0732">Signal</keyword>
<proteinExistence type="inferred from homology"/>
<evidence type="ECO:0000313" key="9">
    <source>
        <dbReference type="Proteomes" id="UP000527143"/>
    </source>
</evidence>
<comment type="caution">
    <text evidence="8">The sequence shown here is derived from an EMBL/GenBank/DDBJ whole genome shotgun (WGS) entry which is preliminary data.</text>
</comment>